<keyword evidence="2" id="KW-1133">Transmembrane helix</keyword>
<evidence type="ECO:0000256" key="1">
    <source>
        <dbReference type="SAM" id="MobiDB-lite"/>
    </source>
</evidence>
<feature type="transmembrane region" description="Helical" evidence="2">
    <location>
        <begin position="183"/>
        <end position="204"/>
    </location>
</feature>
<evidence type="ECO:0000256" key="3">
    <source>
        <dbReference type="SAM" id="SignalP"/>
    </source>
</evidence>
<organism evidence="4 5">
    <name type="scientific">Microbacterium mitrae</name>
    <dbReference type="NCBI Taxonomy" id="664640"/>
    <lineage>
        <taxon>Bacteria</taxon>
        <taxon>Bacillati</taxon>
        <taxon>Actinomycetota</taxon>
        <taxon>Actinomycetes</taxon>
        <taxon>Micrococcales</taxon>
        <taxon>Microbacteriaceae</taxon>
        <taxon>Microbacterium</taxon>
    </lineage>
</organism>
<reference evidence="4 5" key="1">
    <citation type="submission" date="2019-08" db="EMBL/GenBank/DDBJ databases">
        <authorList>
            <person name="Dong K."/>
        </authorList>
    </citation>
    <scope>NUCLEOTIDE SEQUENCE [LARGE SCALE GENOMIC DNA]</scope>
    <source>
        <strain evidence="4 5">M4-8</strain>
    </source>
</reference>
<feature type="region of interest" description="Disordered" evidence="1">
    <location>
        <begin position="422"/>
        <end position="442"/>
    </location>
</feature>
<feature type="signal peptide" evidence="3">
    <location>
        <begin position="1"/>
        <end position="38"/>
    </location>
</feature>
<evidence type="ECO:0008006" key="6">
    <source>
        <dbReference type="Google" id="ProtNLM"/>
    </source>
</evidence>
<keyword evidence="3" id="KW-0732">Signal</keyword>
<gene>
    <name evidence="4" type="ORF">FVP60_00220</name>
</gene>
<evidence type="ECO:0000256" key="2">
    <source>
        <dbReference type="SAM" id="Phobius"/>
    </source>
</evidence>
<proteinExistence type="predicted"/>
<sequence length="905" mass="97920">MVEMQPRRSRFRRARWVAPAVALGLAALSAGLGLAAQAHIFAQPDHEISFVVDEGLPYGITQESVDAVAATQAFSYEPFTVMVVGRDLTWDEYNNGEMPDGIDVMLSVGFDESDVDLVIADATRASVAKLAELDDWMIQHRVASDMRETYINNLTQGLGPSAVVGAALTAASGAFDGSTRSPVFWISLAALPLLAGLLVMLDWAHNFARERGKARKFSRARLHLARVVLELELLEARVLVAGAELDRATGPSARKVADGIKDQLESELAAIRDDSLKLAQEEQLLTREILNQDIEIHEPGAPAHAMALADFAAATDALRRRTNGLIAASSLRVGHSAGGDVLGQLALATTLPLDDLLKRDDLLTTQEARVLHGHRSDLLALVSEAETAFGTGSSPETIVAHSDLLARWRQVEQRIATALAKTERRLKTRGNKDGAAPAGKDALARRVAERAQVASGGTLSTMAELRASLDLTPRDALTASEHAERVLLLVEAIDGSAQRMAPSQEVAAATRRKDREGSNAAPLAVGLLPLAAGVIAGIVAISAMAADDKTYGKTLTGDEPLAALHVVGDPTLLPDYVDDGRQHDEAENIDTLTLAYVRDAMERATKYGDKALLPEPVELFVTLLPIADYVEVKPLKEDINRIEIDYFDLLAAYPRIKAQVAAQYPDAIDPALGEVRPGKAILPLWIAEDGSYGTGLPLTSTLSTGVDSRLGAYYFEATQPLMLNRPDDMSFEAGWIVADQMSELGRQMEYNNLRKQTLAPAAMFWTVALATWAGAQAVTIAAWSIAQLARRGAGTRSTRRALRELREQLNKLALGLDLSMLDAVAVLGSSDGHGGKAAEADQHLYESMLLTAWREVQELESLPRRLQRGPEWRARVERMRAVITTLAERDTAVADRAMQMIRSYS</sequence>
<accession>A0A5C8HR16</accession>
<comment type="caution">
    <text evidence="4">The sequence shown here is derived from an EMBL/GenBank/DDBJ whole genome shotgun (WGS) entry which is preliminary data.</text>
</comment>
<evidence type="ECO:0000313" key="4">
    <source>
        <dbReference type="EMBL" id="TXK05473.1"/>
    </source>
</evidence>
<keyword evidence="2" id="KW-0812">Transmembrane</keyword>
<dbReference type="RefSeq" id="WP_147824284.1">
    <property type="nucleotide sequence ID" value="NZ_BAAARG010000001.1"/>
</dbReference>
<name>A0A5C8HR16_9MICO</name>
<evidence type="ECO:0000313" key="5">
    <source>
        <dbReference type="Proteomes" id="UP000321196"/>
    </source>
</evidence>
<feature type="transmembrane region" description="Helical" evidence="2">
    <location>
        <begin position="762"/>
        <end position="786"/>
    </location>
</feature>
<feature type="transmembrane region" description="Helical" evidence="2">
    <location>
        <begin position="520"/>
        <end position="546"/>
    </location>
</feature>
<dbReference type="OrthoDB" id="4903304at2"/>
<dbReference type="AlphaFoldDB" id="A0A5C8HR16"/>
<dbReference type="Proteomes" id="UP000321196">
    <property type="component" value="Unassembled WGS sequence"/>
</dbReference>
<feature type="chain" id="PRO_5022962409" description="DUF5129 domain-containing protein" evidence="3">
    <location>
        <begin position="39"/>
        <end position="905"/>
    </location>
</feature>
<dbReference type="EMBL" id="VRSW01000001">
    <property type="protein sequence ID" value="TXK05473.1"/>
    <property type="molecule type" value="Genomic_DNA"/>
</dbReference>
<keyword evidence="2" id="KW-0472">Membrane</keyword>
<keyword evidence="5" id="KW-1185">Reference proteome</keyword>
<protein>
    <recommendedName>
        <fullName evidence="6">DUF5129 domain-containing protein</fullName>
    </recommendedName>
</protein>